<proteinExistence type="inferred from homology"/>
<evidence type="ECO:0000256" key="2">
    <source>
        <dbReference type="ARBA" id="ARBA00022737"/>
    </source>
</evidence>
<keyword evidence="3" id="KW-0812">Transmembrane</keyword>
<dbReference type="InterPro" id="IPR027417">
    <property type="entry name" value="P-loop_NTPase"/>
</dbReference>
<dbReference type="AlphaFoldDB" id="A0A9Q1CDG7"/>
<evidence type="ECO:0000259" key="4">
    <source>
        <dbReference type="PROSITE" id="PS51212"/>
    </source>
</evidence>
<dbReference type="InterPro" id="IPR051589">
    <property type="entry name" value="Sialate-O-sulfotransferase"/>
</dbReference>
<evidence type="ECO:0000313" key="6">
    <source>
        <dbReference type="Proteomes" id="UP001152320"/>
    </source>
</evidence>
<name>A0A9Q1CDG7_HOLLE</name>
<keyword evidence="3" id="KW-0472">Membrane</keyword>
<dbReference type="Pfam" id="PF01822">
    <property type="entry name" value="WSC"/>
    <property type="match status" value="2"/>
</dbReference>
<dbReference type="SMART" id="SM00321">
    <property type="entry name" value="WSC"/>
    <property type="match status" value="2"/>
</dbReference>
<accession>A0A9Q1CDG7</accession>
<comment type="similarity">
    <text evidence="1">Belongs to the WSCD family.</text>
</comment>
<feature type="domain" description="WSC" evidence="4">
    <location>
        <begin position="303"/>
        <end position="401"/>
    </location>
</feature>
<dbReference type="SUPFAM" id="SSF52540">
    <property type="entry name" value="P-loop containing nucleoside triphosphate hydrolases"/>
    <property type="match status" value="1"/>
</dbReference>
<dbReference type="PROSITE" id="PS51212">
    <property type="entry name" value="WSC"/>
    <property type="match status" value="2"/>
</dbReference>
<dbReference type="OrthoDB" id="5985073at2759"/>
<evidence type="ECO:0000256" key="3">
    <source>
        <dbReference type="SAM" id="Phobius"/>
    </source>
</evidence>
<keyword evidence="6" id="KW-1185">Reference proteome</keyword>
<evidence type="ECO:0000256" key="1">
    <source>
        <dbReference type="ARBA" id="ARBA00010236"/>
    </source>
</evidence>
<keyword evidence="3" id="KW-1133">Transmembrane helix</keyword>
<evidence type="ECO:0000313" key="5">
    <source>
        <dbReference type="EMBL" id="KAJ8042936.1"/>
    </source>
</evidence>
<dbReference type="PANTHER" id="PTHR45964:SF9">
    <property type="entry name" value="SULFOTRANSFERASE"/>
    <property type="match status" value="1"/>
</dbReference>
<dbReference type="Proteomes" id="UP001152320">
    <property type="component" value="Chromosome 4"/>
</dbReference>
<protein>
    <submittedName>
        <fullName evidence="5">WSC domain-containing protein 2</fullName>
    </submittedName>
</protein>
<dbReference type="Gene3D" id="3.40.50.300">
    <property type="entry name" value="P-loop containing nucleotide triphosphate hydrolases"/>
    <property type="match status" value="1"/>
</dbReference>
<feature type="transmembrane region" description="Helical" evidence="3">
    <location>
        <begin position="35"/>
        <end position="55"/>
    </location>
</feature>
<reference evidence="5" key="1">
    <citation type="submission" date="2021-10" db="EMBL/GenBank/DDBJ databases">
        <title>Tropical sea cucumber genome reveals ecological adaptation and Cuvierian tubules defense mechanism.</title>
        <authorList>
            <person name="Chen T."/>
        </authorList>
    </citation>
    <scope>NUCLEOTIDE SEQUENCE</scope>
    <source>
        <strain evidence="5">Nanhai2018</strain>
        <tissue evidence="5">Muscle</tissue>
    </source>
</reference>
<dbReference type="InterPro" id="IPR002889">
    <property type="entry name" value="WSC_carb-bd"/>
</dbReference>
<keyword evidence="2" id="KW-0677">Repeat</keyword>
<organism evidence="5 6">
    <name type="scientific">Holothuria leucospilota</name>
    <name type="common">Black long sea cucumber</name>
    <name type="synonym">Mertensiothuria leucospilota</name>
    <dbReference type="NCBI Taxonomy" id="206669"/>
    <lineage>
        <taxon>Eukaryota</taxon>
        <taxon>Metazoa</taxon>
        <taxon>Echinodermata</taxon>
        <taxon>Eleutherozoa</taxon>
        <taxon>Echinozoa</taxon>
        <taxon>Holothuroidea</taxon>
        <taxon>Aspidochirotacea</taxon>
        <taxon>Aspidochirotida</taxon>
        <taxon>Holothuriidae</taxon>
        <taxon>Holothuria</taxon>
    </lineage>
</organism>
<comment type="caution">
    <text evidence="5">The sequence shown here is derived from an EMBL/GenBank/DDBJ whole genome shotgun (WGS) entry which is preliminary data.</text>
</comment>
<sequence length="649" mass="72505">MSKTNMAVGQDHHSLLGCLARNFQRIFVGRGKNPVRLLCIALFLALPFYMILFIYTPNNGFENSQGINHPDVVLSQRNNLIEQNIPREQYVAEEADGPGDTDRLGRVLMKGKEVRDTRNIVADHDLKLTTHAPSTKRNVTVEPTSSVGGIKVLSMGCYSDVTIKSRRALQGAFYSDLNRMSLERCLQYCSTKIFISFGSGTGALDLKRVNKCRYLNGFSLSLLRGYAYAGVEFSSECYCGHSVSNSKADTEGYCNMTCSGNKMQICGGAPYISVYKILNPGQSIENFKPLPGNKKSGPSTGRRYDFRACVPLPTDKQGLVFTGGITLQQSSMTIETCTGACGDAAHPLAGLTRNTECHCGHLTKDFDLQDAVEEDRCNAPCPGDEKFYCGAENYVSIYQTSQRDDRCMSATLKPSGTMPLIALASFPGSGNTWVRYLIERATGVYTGSYYDDGDLYNKGYRGEREPWTKRNTIAVKTHRFDEEHISAFDGAILIIRDPYKAILSEHNRKFGGHTGFANERHYTQGSEWIDFVTGKSRTWANTAINFLQYSKKVLVVHYEDLRSNLLPNLINIVKFLEVPIDKERLLCTISSPDGKYKRPAAKQQLGFDPFTDEMKEFVTLYIKGVSMALYITNQTKLPDTYNPQLRFLL</sequence>
<dbReference type="PANTHER" id="PTHR45964">
    <property type="entry name" value="WSCD FAMILY MEMBER CG9164"/>
    <property type="match status" value="1"/>
</dbReference>
<dbReference type="EMBL" id="JAIZAY010000004">
    <property type="protein sequence ID" value="KAJ8042936.1"/>
    <property type="molecule type" value="Genomic_DNA"/>
</dbReference>
<gene>
    <name evidence="5" type="ORF">HOLleu_09826</name>
</gene>
<feature type="domain" description="WSC" evidence="4">
    <location>
        <begin position="151"/>
        <end position="278"/>
    </location>
</feature>